<accession>A0A9R0JWS2</accession>
<feature type="compositionally biased region" description="Polar residues" evidence="3">
    <location>
        <begin position="261"/>
        <end position="280"/>
    </location>
</feature>
<organism evidence="6 7">
    <name type="scientific">Spinacia oleracea</name>
    <name type="common">Spinach</name>
    <dbReference type="NCBI Taxonomy" id="3562"/>
    <lineage>
        <taxon>Eukaryota</taxon>
        <taxon>Viridiplantae</taxon>
        <taxon>Streptophyta</taxon>
        <taxon>Embryophyta</taxon>
        <taxon>Tracheophyta</taxon>
        <taxon>Spermatophyta</taxon>
        <taxon>Magnoliopsida</taxon>
        <taxon>eudicotyledons</taxon>
        <taxon>Gunneridae</taxon>
        <taxon>Pentapetalae</taxon>
        <taxon>Caryophyllales</taxon>
        <taxon>Chenopodiaceae</taxon>
        <taxon>Chenopodioideae</taxon>
        <taxon>Anserineae</taxon>
        <taxon>Spinacia</taxon>
    </lineage>
</organism>
<feature type="transmembrane region" description="Helical" evidence="4">
    <location>
        <begin position="150"/>
        <end position="173"/>
    </location>
</feature>
<feature type="region of interest" description="Disordered" evidence="3">
    <location>
        <begin position="91"/>
        <end position="147"/>
    </location>
</feature>
<dbReference type="SMART" id="SM00498">
    <property type="entry name" value="FH2"/>
    <property type="match status" value="1"/>
</dbReference>
<feature type="region of interest" description="Disordered" evidence="3">
    <location>
        <begin position="675"/>
        <end position="708"/>
    </location>
</feature>
<evidence type="ECO:0000256" key="3">
    <source>
        <dbReference type="SAM" id="MobiDB-lite"/>
    </source>
</evidence>
<gene>
    <name evidence="7" type="primary">LOC110789539</name>
</gene>
<keyword evidence="6" id="KW-1185">Reference proteome</keyword>
<feature type="region of interest" description="Disordered" evidence="3">
    <location>
        <begin position="249"/>
        <end position="281"/>
    </location>
</feature>
<keyword evidence="4" id="KW-0472">Membrane</keyword>
<feature type="compositionally biased region" description="Low complexity" evidence="3">
    <location>
        <begin position="404"/>
        <end position="415"/>
    </location>
</feature>
<dbReference type="AlphaFoldDB" id="A0A9R0JWS2"/>
<feature type="domain" description="FH2" evidence="5">
    <location>
        <begin position="412"/>
        <end position="856"/>
    </location>
</feature>
<dbReference type="GO" id="GO:0045010">
    <property type="term" value="P:actin nucleation"/>
    <property type="evidence" value="ECO:0007669"/>
    <property type="project" value="InterPro"/>
</dbReference>
<evidence type="ECO:0000256" key="4">
    <source>
        <dbReference type="SAM" id="Phobius"/>
    </source>
</evidence>
<dbReference type="Gene3D" id="1.20.58.2220">
    <property type="entry name" value="Formin, FH2 domain"/>
    <property type="match status" value="1"/>
</dbReference>
<feature type="compositionally biased region" description="Low complexity" evidence="3">
    <location>
        <begin position="130"/>
        <end position="142"/>
    </location>
</feature>
<keyword evidence="4" id="KW-1133">Transmembrane helix</keyword>
<dbReference type="Proteomes" id="UP000813463">
    <property type="component" value="Chromosome 1"/>
</dbReference>
<feature type="compositionally biased region" description="Low complexity" evidence="3">
    <location>
        <begin position="852"/>
        <end position="862"/>
    </location>
</feature>
<sequence>MGTAQHHLNTTKPTPPKILLELINKLISSPSIFPSFSLLPFLLYRSKGMAFLTKSQHLFLTNISFFIIFVFLNSFINVSLCQSNPPQNIETFYPSSPPPRPPPPPAVPPGVVVVPPIPSSPTPPTPLLSPPQDTTQQDQQSSRGGTSHRAIYTAVGVTAASTLVVAAAVFFFCTKYTQRKKKENGGQVCVMPAAIPASGGGGGGVGGGGRLQALPQSEFTRFDGNIKGLIVDEDGLDVLYWRKLEGSQRKSGPFHKDAFSKGSNGRRTYSRGKSSSSYNQIHPKEEQTARLLGSKPPQNEATFQAVGRGEEAAVAEKVVVAKEGITPTPPLPPSMAAKSEPAPAPAPAPAPPPMAVKKAPAPPPPAPPMAAKKGPAPPPPPLKMGGSLKPPAAPRRTPSGNIQESSAIGEEASGSKNDQVKLKPLHWEKVNVNTNHSMVWDKIERGSFQYNGDMMEALFGCVATNRKSPKGDTSTAQGNVNANAAAKIFILDARRSQNIAIVIRSLGITRNELIEGLQEGKGLNVEILEKLTRMTPSREEKIQILAFEGDAGRLADAESFLYHLLKAVPSAFTRVSTMLFRFNYGSEIHQLKESLQTLDSACSELRNRGVFLKLLEAILKAGNRLNAGTARGDAKAFNLTALRKLSDYKSSDGKTTLLHFVVHEVVRNEGRRCVMNRNNSLARTNSHRNSTSNPNPNPDESKSKEEQEKEFLQLGLPVVGGLSSEFSNVKKAATLDYDTILSVGTSVGARIAETRQLVLQCGADEEGRDFVKEMKEFLAAAEGEIKVVQEEQTRVMEFVTKTAQYYQAGGFKDKQPLQLFVIVKDFLNTVDQACIEIARSLQHKKPPTTAGSSSSSLSSSSPPSSPPSPDILRTRVTFPRLPKHFLSDRSSGSDSDDDS</sequence>
<dbReference type="GO" id="GO:0051015">
    <property type="term" value="F:actin filament binding"/>
    <property type="evidence" value="ECO:0000318"/>
    <property type="project" value="GO_Central"/>
</dbReference>
<dbReference type="RefSeq" id="XP_021849924.2">
    <property type="nucleotide sequence ID" value="XM_021994232.2"/>
</dbReference>
<feature type="compositionally biased region" description="Pro residues" evidence="3">
    <location>
        <begin position="342"/>
        <end position="368"/>
    </location>
</feature>
<name>A0A9R0JWS2_SPIOL</name>
<comment type="similarity">
    <text evidence="1">Belongs to the formin-like family. Class-I subfamily.</text>
</comment>
<evidence type="ECO:0000256" key="1">
    <source>
        <dbReference type="ARBA" id="ARBA00025793"/>
    </source>
</evidence>
<protein>
    <recommendedName>
        <fullName evidence="2">Formin-like protein</fullName>
    </recommendedName>
</protein>
<dbReference type="PANTHER" id="PTHR23213">
    <property type="entry name" value="FORMIN-RELATED"/>
    <property type="match status" value="1"/>
</dbReference>
<keyword evidence="4" id="KW-0812">Transmembrane</keyword>
<feature type="compositionally biased region" description="Pro residues" evidence="3">
    <location>
        <begin position="115"/>
        <end position="129"/>
    </location>
</feature>
<evidence type="ECO:0000259" key="5">
    <source>
        <dbReference type="PROSITE" id="PS51444"/>
    </source>
</evidence>
<dbReference type="InterPro" id="IPR042201">
    <property type="entry name" value="FH2_Formin_sf"/>
</dbReference>
<feature type="compositionally biased region" description="Basic and acidic residues" evidence="3">
    <location>
        <begin position="249"/>
        <end position="259"/>
    </location>
</feature>
<dbReference type="GO" id="GO:0030036">
    <property type="term" value="P:actin cytoskeleton organization"/>
    <property type="evidence" value="ECO:0000318"/>
    <property type="project" value="GO_Central"/>
</dbReference>
<evidence type="ECO:0000313" key="6">
    <source>
        <dbReference type="Proteomes" id="UP000813463"/>
    </source>
</evidence>
<evidence type="ECO:0000313" key="7">
    <source>
        <dbReference type="RefSeq" id="XP_021849924.2"/>
    </source>
</evidence>
<evidence type="ECO:0000256" key="2">
    <source>
        <dbReference type="RuleBase" id="RU361260"/>
    </source>
</evidence>
<dbReference type="InterPro" id="IPR015425">
    <property type="entry name" value="FH2_Formin"/>
</dbReference>
<reference evidence="6" key="1">
    <citation type="journal article" date="2021" name="Nat. Commun.">
        <title>Genomic analyses provide insights into spinach domestication and the genetic basis of agronomic traits.</title>
        <authorList>
            <person name="Cai X."/>
            <person name="Sun X."/>
            <person name="Xu C."/>
            <person name="Sun H."/>
            <person name="Wang X."/>
            <person name="Ge C."/>
            <person name="Zhang Z."/>
            <person name="Wang Q."/>
            <person name="Fei Z."/>
            <person name="Jiao C."/>
            <person name="Wang Q."/>
        </authorList>
    </citation>
    <scope>NUCLEOTIDE SEQUENCE [LARGE SCALE GENOMIC DNA]</scope>
    <source>
        <strain evidence="6">cv. Varoflay</strain>
    </source>
</reference>
<dbReference type="PROSITE" id="PS51444">
    <property type="entry name" value="FH2"/>
    <property type="match status" value="1"/>
</dbReference>
<dbReference type="GeneID" id="110789539"/>
<feature type="region of interest" description="Disordered" evidence="3">
    <location>
        <begin position="842"/>
        <end position="899"/>
    </location>
</feature>
<feature type="compositionally biased region" description="Pro residues" evidence="3">
    <location>
        <begin position="95"/>
        <end position="108"/>
    </location>
</feature>
<feature type="transmembrane region" description="Helical" evidence="4">
    <location>
        <begin position="57"/>
        <end position="76"/>
    </location>
</feature>
<dbReference type="Pfam" id="PF02181">
    <property type="entry name" value="FH2"/>
    <property type="match status" value="1"/>
</dbReference>
<feature type="compositionally biased region" description="Polar residues" evidence="3">
    <location>
        <begin position="676"/>
        <end position="694"/>
    </location>
</feature>
<dbReference type="PANTHER" id="PTHR23213:SF354">
    <property type="entry name" value="FORMIN-LIKE PROTEIN 4"/>
    <property type="match status" value="1"/>
</dbReference>
<feature type="compositionally biased region" description="Basic and acidic residues" evidence="3">
    <location>
        <begin position="699"/>
        <end position="708"/>
    </location>
</feature>
<feature type="transmembrane region" description="Helical" evidence="4">
    <location>
        <begin position="26"/>
        <end position="45"/>
    </location>
</feature>
<reference evidence="7" key="2">
    <citation type="submission" date="2025-08" db="UniProtKB">
        <authorList>
            <consortium name="RefSeq"/>
        </authorList>
    </citation>
    <scope>IDENTIFICATION</scope>
    <source>
        <tissue evidence="7">Leaf</tissue>
    </source>
</reference>
<dbReference type="GO" id="GO:0005856">
    <property type="term" value="C:cytoskeleton"/>
    <property type="evidence" value="ECO:0000318"/>
    <property type="project" value="GO_Central"/>
</dbReference>
<dbReference type="InterPro" id="IPR027643">
    <property type="entry name" value="Formin-like_plant"/>
</dbReference>
<feature type="region of interest" description="Disordered" evidence="3">
    <location>
        <begin position="325"/>
        <end position="420"/>
    </location>
</feature>
<dbReference type="SUPFAM" id="SSF101447">
    <property type="entry name" value="Formin homology 2 domain (FH2 domain)"/>
    <property type="match status" value="1"/>
</dbReference>
<proteinExistence type="inferred from homology"/>
<dbReference type="KEGG" id="soe:110789539"/>